<dbReference type="PANTHER" id="PTHR46796:SF7">
    <property type="entry name" value="ARAC FAMILY TRANSCRIPTIONAL REGULATOR"/>
    <property type="match status" value="1"/>
</dbReference>
<proteinExistence type="predicted"/>
<evidence type="ECO:0000313" key="6">
    <source>
        <dbReference type="Proteomes" id="UP000636956"/>
    </source>
</evidence>
<dbReference type="InterPro" id="IPR020449">
    <property type="entry name" value="Tscrpt_reg_AraC-type_HTH"/>
</dbReference>
<dbReference type="SUPFAM" id="SSF51182">
    <property type="entry name" value="RmlC-like cupins"/>
    <property type="match status" value="1"/>
</dbReference>
<evidence type="ECO:0000259" key="4">
    <source>
        <dbReference type="PROSITE" id="PS01124"/>
    </source>
</evidence>
<dbReference type="PRINTS" id="PR00032">
    <property type="entry name" value="HTHARAC"/>
</dbReference>
<name>A0A917PVH7_9MICO</name>
<sequence length="317" mass="34373">MDPLTDVLTLTGVRGTVAATVHAGAGWGLDMADIPGAAFHAVDSGTAWLLMEGQQPRQLATGDIVLLPTGIRHRLASDPGHPCEPFDHAAARDALANGGALHTGAEPRSTRILCASYRLDPSTTTPLMTLLPAVIQPRPAAHGPLTDLVRVLSHEIEQPRPGSATALDRLLDLVLIHIVRDWLSFADRYDLRPSWLAALRDPTIAAALTALHADPARPWTVESLARHVAVSRATLARRFQALVGTTPNRYLTRWRMDLAAHRLRTTADPIAPIARSVGYTSEYAFNRAFARIHGMSPGRYRLGHRAPHSGLYFDLVG</sequence>
<dbReference type="InterPro" id="IPR011051">
    <property type="entry name" value="RmlC_Cupin_sf"/>
</dbReference>
<dbReference type="InterPro" id="IPR009057">
    <property type="entry name" value="Homeodomain-like_sf"/>
</dbReference>
<dbReference type="SUPFAM" id="SSF46689">
    <property type="entry name" value="Homeodomain-like"/>
    <property type="match status" value="2"/>
</dbReference>
<comment type="caution">
    <text evidence="5">The sequence shown here is derived from an EMBL/GenBank/DDBJ whole genome shotgun (WGS) entry which is preliminary data.</text>
</comment>
<evidence type="ECO:0000256" key="2">
    <source>
        <dbReference type="ARBA" id="ARBA00023125"/>
    </source>
</evidence>
<feature type="domain" description="HTH araC/xylS-type" evidence="4">
    <location>
        <begin position="205"/>
        <end position="303"/>
    </location>
</feature>
<organism evidence="5 6">
    <name type="scientific">Agromyces bauzanensis</name>
    <dbReference type="NCBI Taxonomy" id="1308924"/>
    <lineage>
        <taxon>Bacteria</taxon>
        <taxon>Bacillati</taxon>
        <taxon>Actinomycetota</taxon>
        <taxon>Actinomycetes</taxon>
        <taxon>Micrococcales</taxon>
        <taxon>Microbacteriaceae</taxon>
        <taxon>Agromyces</taxon>
    </lineage>
</organism>
<dbReference type="AlphaFoldDB" id="A0A917PVH7"/>
<keyword evidence="6" id="KW-1185">Reference proteome</keyword>
<dbReference type="Pfam" id="PF12852">
    <property type="entry name" value="Cupin_6"/>
    <property type="match status" value="1"/>
</dbReference>
<dbReference type="SMART" id="SM00342">
    <property type="entry name" value="HTH_ARAC"/>
    <property type="match status" value="1"/>
</dbReference>
<dbReference type="Proteomes" id="UP000636956">
    <property type="component" value="Unassembled WGS sequence"/>
</dbReference>
<dbReference type="InterPro" id="IPR018060">
    <property type="entry name" value="HTH_AraC"/>
</dbReference>
<dbReference type="GO" id="GO:0003700">
    <property type="term" value="F:DNA-binding transcription factor activity"/>
    <property type="evidence" value="ECO:0007669"/>
    <property type="project" value="InterPro"/>
</dbReference>
<dbReference type="InterPro" id="IPR032783">
    <property type="entry name" value="AraC_lig"/>
</dbReference>
<reference evidence="5" key="1">
    <citation type="journal article" date="2014" name="Int. J. Syst. Evol. Microbiol.">
        <title>Complete genome sequence of Corynebacterium casei LMG S-19264T (=DSM 44701T), isolated from a smear-ripened cheese.</title>
        <authorList>
            <consortium name="US DOE Joint Genome Institute (JGI-PGF)"/>
            <person name="Walter F."/>
            <person name="Albersmeier A."/>
            <person name="Kalinowski J."/>
            <person name="Ruckert C."/>
        </authorList>
    </citation>
    <scope>NUCLEOTIDE SEQUENCE</scope>
    <source>
        <strain evidence="5">CGMCC 1.8984</strain>
    </source>
</reference>
<dbReference type="Gene3D" id="1.10.10.60">
    <property type="entry name" value="Homeodomain-like"/>
    <property type="match status" value="2"/>
</dbReference>
<dbReference type="EMBL" id="BMMD01000037">
    <property type="protein sequence ID" value="GGJ93779.1"/>
    <property type="molecule type" value="Genomic_DNA"/>
</dbReference>
<dbReference type="Pfam" id="PF12833">
    <property type="entry name" value="HTH_18"/>
    <property type="match status" value="1"/>
</dbReference>
<protein>
    <submittedName>
        <fullName evidence="5">AraC family transcriptional regulator</fullName>
    </submittedName>
</protein>
<keyword evidence="2" id="KW-0238">DNA-binding</keyword>
<evidence type="ECO:0000256" key="1">
    <source>
        <dbReference type="ARBA" id="ARBA00023015"/>
    </source>
</evidence>
<accession>A0A917PVH7</accession>
<dbReference type="PROSITE" id="PS01124">
    <property type="entry name" value="HTH_ARAC_FAMILY_2"/>
    <property type="match status" value="1"/>
</dbReference>
<dbReference type="InterPro" id="IPR050204">
    <property type="entry name" value="AraC_XylS_family_regulators"/>
</dbReference>
<reference evidence="5" key="2">
    <citation type="submission" date="2020-09" db="EMBL/GenBank/DDBJ databases">
        <authorList>
            <person name="Sun Q."/>
            <person name="Zhou Y."/>
        </authorList>
    </citation>
    <scope>NUCLEOTIDE SEQUENCE</scope>
    <source>
        <strain evidence="5">CGMCC 1.8984</strain>
    </source>
</reference>
<dbReference type="RefSeq" id="WP_188744713.1">
    <property type="nucleotide sequence ID" value="NZ_BAABFW010000057.1"/>
</dbReference>
<gene>
    <name evidence="5" type="ORF">GCM10011372_35290</name>
</gene>
<evidence type="ECO:0000313" key="5">
    <source>
        <dbReference type="EMBL" id="GGJ93779.1"/>
    </source>
</evidence>
<dbReference type="PANTHER" id="PTHR46796">
    <property type="entry name" value="HTH-TYPE TRANSCRIPTIONAL ACTIVATOR RHAS-RELATED"/>
    <property type="match status" value="1"/>
</dbReference>
<keyword evidence="1" id="KW-0805">Transcription regulation</keyword>
<evidence type="ECO:0000256" key="3">
    <source>
        <dbReference type="ARBA" id="ARBA00023163"/>
    </source>
</evidence>
<keyword evidence="3" id="KW-0804">Transcription</keyword>
<dbReference type="GO" id="GO:0043565">
    <property type="term" value="F:sequence-specific DNA binding"/>
    <property type="evidence" value="ECO:0007669"/>
    <property type="project" value="InterPro"/>
</dbReference>